<feature type="transmembrane region" description="Helical" evidence="8">
    <location>
        <begin position="357"/>
        <end position="377"/>
    </location>
</feature>
<evidence type="ECO:0000313" key="12">
    <source>
        <dbReference type="Proteomes" id="UP000007875"/>
    </source>
</evidence>
<dbReference type="InterPro" id="IPR036058">
    <property type="entry name" value="Kazal_dom_sf"/>
</dbReference>
<dbReference type="GO" id="GO:0015347">
    <property type="term" value="F:sodium-independent organic anion transmembrane transporter activity"/>
    <property type="evidence" value="ECO:0007669"/>
    <property type="project" value="TreeGrafter"/>
</dbReference>
<evidence type="ECO:0000256" key="2">
    <source>
        <dbReference type="ARBA" id="ARBA00009657"/>
    </source>
</evidence>
<dbReference type="GO" id="GO:0006811">
    <property type="term" value="P:monoatomic ion transport"/>
    <property type="evidence" value="ECO:0007669"/>
    <property type="project" value="UniProtKB-KW"/>
</dbReference>
<protein>
    <recommendedName>
        <fullName evidence="8">Solute carrier organic anion transporter family member</fullName>
    </recommendedName>
</protein>
<evidence type="ECO:0000256" key="4">
    <source>
        <dbReference type="ARBA" id="ARBA00022692"/>
    </source>
</evidence>
<name>H2YTR9_CIOSA</name>
<feature type="transmembrane region" description="Helical" evidence="8">
    <location>
        <begin position="39"/>
        <end position="60"/>
    </location>
</feature>
<evidence type="ECO:0000259" key="10">
    <source>
        <dbReference type="PROSITE" id="PS51465"/>
    </source>
</evidence>
<feature type="transmembrane region" description="Helical" evidence="8">
    <location>
        <begin position="15"/>
        <end position="32"/>
    </location>
</feature>
<dbReference type="eggNOG" id="KOG3626">
    <property type="taxonomic scope" value="Eukaryota"/>
</dbReference>
<feature type="transmembrane region" description="Helical" evidence="8">
    <location>
        <begin position="115"/>
        <end position="139"/>
    </location>
</feature>
<reference evidence="11" key="3">
    <citation type="submission" date="2025-09" db="UniProtKB">
        <authorList>
            <consortium name="Ensembl"/>
        </authorList>
    </citation>
    <scope>IDENTIFICATION</scope>
</reference>
<keyword evidence="3" id="KW-1003">Cell membrane</keyword>
<feature type="transmembrane region" description="Helical" evidence="8">
    <location>
        <begin position="488"/>
        <end position="515"/>
    </location>
</feature>
<feature type="domain" description="Kazal-like" evidence="10">
    <location>
        <begin position="397"/>
        <end position="462"/>
    </location>
</feature>
<evidence type="ECO:0000256" key="3">
    <source>
        <dbReference type="ARBA" id="ARBA00022475"/>
    </source>
</evidence>
<feature type="transmembrane region" description="Helical" evidence="8">
    <location>
        <begin position="151"/>
        <end position="177"/>
    </location>
</feature>
<dbReference type="NCBIfam" id="TIGR00805">
    <property type="entry name" value="oat"/>
    <property type="match status" value="1"/>
</dbReference>
<dbReference type="Ensembl" id="ENSCSAVT00000008840.1">
    <property type="protein sequence ID" value="ENSCSAVP00000008729.1"/>
    <property type="gene ID" value="ENSCSAVG00000005180.1"/>
</dbReference>
<dbReference type="Pfam" id="PF03137">
    <property type="entry name" value="OATP"/>
    <property type="match status" value="1"/>
</dbReference>
<dbReference type="GO" id="GO:0043252">
    <property type="term" value="P:sodium-independent organic anion transport"/>
    <property type="evidence" value="ECO:0007669"/>
    <property type="project" value="TreeGrafter"/>
</dbReference>
<dbReference type="PANTHER" id="PTHR11388:SF157">
    <property type="entry name" value="SOLUTE CARRIER ORGANIC ANION TRANSPORTER FAMILY MEMBER 2A1-LIKE"/>
    <property type="match status" value="1"/>
</dbReference>
<dbReference type="InParanoid" id="H2YTR9"/>
<evidence type="ECO:0000313" key="11">
    <source>
        <dbReference type="Ensembl" id="ENSCSAVP00000008729.1"/>
    </source>
</evidence>
<keyword evidence="8" id="KW-0813">Transport</keyword>
<dbReference type="InterPro" id="IPR004156">
    <property type="entry name" value="OATP"/>
</dbReference>
<reference evidence="11" key="2">
    <citation type="submission" date="2025-08" db="UniProtKB">
        <authorList>
            <consortium name="Ensembl"/>
        </authorList>
    </citation>
    <scope>IDENTIFICATION</scope>
</reference>
<dbReference type="GeneTree" id="ENSGT01150000286901"/>
<keyword evidence="12" id="KW-1185">Reference proteome</keyword>
<dbReference type="SUPFAM" id="SSF100895">
    <property type="entry name" value="Kazal-type serine protease inhibitors"/>
    <property type="match status" value="1"/>
</dbReference>
<organism evidence="11 12">
    <name type="scientific">Ciona savignyi</name>
    <name type="common">Pacific transparent sea squirt</name>
    <dbReference type="NCBI Taxonomy" id="51511"/>
    <lineage>
        <taxon>Eukaryota</taxon>
        <taxon>Metazoa</taxon>
        <taxon>Chordata</taxon>
        <taxon>Tunicata</taxon>
        <taxon>Ascidiacea</taxon>
        <taxon>Phlebobranchia</taxon>
        <taxon>Cionidae</taxon>
        <taxon>Ciona</taxon>
    </lineage>
</organism>
<accession>H2YTR9</accession>
<keyword evidence="4 8" id="KW-0812">Transmembrane</keyword>
<evidence type="ECO:0000256" key="7">
    <source>
        <dbReference type="ARBA" id="ARBA00023157"/>
    </source>
</evidence>
<dbReference type="GO" id="GO:0016323">
    <property type="term" value="C:basolateral plasma membrane"/>
    <property type="evidence" value="ECO:0007669"/>
    <property type="project" value="TreeGrafter"/>
</dbReference>
<dbReference type="InterPro" id="IPR002350">
    <property type="entry name" value="Kazal_dom"/>
</dbReference>
<feature type="transmembrane region" description="Helical" evidence="8">
    <location>
        <begin position="286"/>
        <end position="305"/>
    </location>
</feature>
<dbReference type="AlphaFoldDB" id="H2YTR9"/>
<comment type="similarity">
    <text evidence="2 8">Belongs to the organo anion transporter (TC 2.A.60) family.</text>
</comment>
<comment type="caution">
    <text evidence="8">Lacks conserved residue(s) required for the propagation of feature annotation.</text>
</comment>
<dbReference type="PROSITE" id="PS50850">
    <property type="entry name" value="MFS"/>
    <property type="match status" value="1"/>
</dbReference>
<keyword evidence="8" id="KW-0406">Ion transport</keyword>
<evidence type="ECO:0000256" key="8">
    <source>
        <dbReference type="RuleBase" id="RU362056"/>
    </source>
</evidence>
<feature type="transmembrane region" description="Helical" evidence="8">
    <location>
        <begin position="197"/>
        <end position="217"/>
    </location>
</feature>
<dbReference type="PROSITE" id="PS51465">
    <property type="entry name" value="KAZAL_2"/>
    <property type="match status" value="1"/>
</dbReference>
<evidence type="ECO:0000256" key="6">
    <source>
        <dbReference type="ARBA" id="ARBA00023136"/>
    </source>
</evidence>
<dbReference type="SUPFAM" id="SSF103473">
    <property type="entry name" value="MFS general substrate transporter"/>
    <property type="match status" value="1"/>
</dbReference>
<dbReference type="InterPro" id="IPR020846">
    <property type="entry name" value="MFS_dom"/>
</dbReference>
<dbReference type="OMA" id="CILPHFI"/>
<evidence type="ECO:0000259" key="9">
    <source>
        <dbReference type="PROSITE" id="PS50850"/>
    </source>
</evidence>
<proteinExistence type="inferred from homology"/>
<dbReference type="CDD" id="cd17336">
    <property type="entry name" value="MFS_SLCO_OATP"/>
    <property type="match status" value="1"/>
</dbReference>
<feature type="transmembrane region" description="Helical" evidence="8">
    <location>
        <begin position="325"/>
        <end position="345"/>
    </location>
</feature>
<keyword evidence="7" id="KW-1015">Disulfide bond</keyword>
<evidence type="ECO:0000256" key="5">
    <source>
        <dbReference type="ARBA" id="ARBA00022989"/>
    </source>
</evidence>
<dbReference type="Pfam" id="PF07648">
    <property type="entry name" value="Kazal_2"/>
    <property type="match status" value="1"/>
</dbReference>
<reference evidence="12" key="1">
    <citation type="submission" date="2003-08" db="EMBL/GenBank/DDBJ databases">
        <authorList>
            <person name="Birren B."/>
            <person name="Nusbaum C."/>
            <person name="Abebe A."/>
            <person name="Abouelleil A."/>
            <person name="Adekoya E."/>
            <person name="Ait-zahra M."/>
            <person name="Allen N."/>
            <person name="Allen T."/>
            <person name="An P."/>
            <person name="Anderson M."/>
            <person name="Anderson S."/>
            <person name="Arachchi H."/>
            <person name="Armbruster J."/>
            <person name="Bachantsang P."/>
            <person name="Baldwin J."/>
            <person name="Barry A."/>
            <person name="Bayul T."/>
            <person name="Blitshsteyn B."/>
            <person name="Bloom T."/>
            <person name="Blye J."/>
            <person name="Boguslavskiy L."/>
            <person name="Borowsky M."/>
            <person name="Boukhgalter B."/>
            <person name="Brunache A."/>
            <person name="Butler J."/>
            <person name="Calixte N."/>
            <person name="Calvo S."/>
            <person name="Camarata J."/>
            <person name="Campo K."/>
            <person name="Chang J."/>
            <person name="Cheshatsang Y."/>
            <person name="Citroen M."/>
            <person name="Collymore A."/>
            <person name="Considine T."/>
            <person name="Cook A."/>
            <person name="Cooke P."/>
            <person name="Corum B."/>
            <person name="Cuomo C."/>
            <person name="David R."/>
            <person name="Dawoe T."/>
            <person name="Degray S."/>
            <person name="Dodge S."/>
            <person name="Dooley K."/>
            <person name="Dorje P."/>
            <person name="Dorjee K."/>
            <person name="Dorris L."/>
            <person name="Duffey N."/>
            <person name="Dupes A."/>
            <person name="Elkins T."/>
            <person name="Engels R."/>
            <person name="Erickson J."/>
            <person name="Farina A."/>
            <person name="Faro S."/>
            <person name="Ferreira P."/>
            <person name="Fischer H."/>
            <person name="Fitzgerald M."/>
            <person name="Foley K."/>
            <person name="Gage D."/>
            <person name="Galagan J."/>
            <person name="Gearin G."/>
            <person name="Gnerre S."/>
            <person name="Gnirke A."/>
            <person name="Goyette A."/>
            <person name="Graham J."/>
            <person name="Grandbois E."/>
            <person name="Gyaltsen K."/>
            <person name="Hafez N."/>
            <person name="Hagopian D."/>
            <person name="Hagos B."/>
            <person name="Hall J."/>
            <person name="Hatcher B."/>
            <person name="Heller A."/>
            <person name="Higgins H."/>
            <person name="Honan T."/>
            <person name="Horn A."/>
            <person name="Houde N."/>
            <person name="Hughes L."/>
            <person name="Hulme W."/>
            <person name="Husby E."/>
            <person name="Iliev I."/>
            <person name="Jaffe D."/>
            <person name="Jones C."/>
            <person name="Kamal M."/>
            <person name="Kamat A."/>
            <person name="Kamvysselis M."/>
            <person name="Karlsson E."/>
            <person name="Kells C."/>
            <person name="Kieu A."/>
            <person name="Kisner P."/>
            <person name="Kodira C."/>
            <person name="Kulbokas E."/>
            <person name="Labutti K."/>
            <person name="Lama D."/>
            <person name="Landers T."/>
            <person name="Leger J."/>
            <person name="Levine S."/>
            <person name="Lewis D."/>
            <person name="Lewis T."/>
            <person name="Lindblad-toh K."/>
            <person name="Liu X."/>
            <person name="Lokyitsang T."/>
            <person name="Lokyitsang Y."/>
            <person name="Lucien O."/>
            <person name="Lui A."/>
            <person name="Ma L.J."/>
            <person name="Mabbitt R."/>
            <person name="Macdonald J."/>
            <person name="Maclean C."/>
            <person name="Major J."/>
            <person name="Manning J."/>
            <person name="Marabella R."/>
            <person name="Maru K."/>
            <person name="Matthews C."/>
            <person name="Mauceli E."/>
            <person name="Mccarthy M."/>
            <person name="Mcdonough S."/>
            <person name="Mcghee T."/>
            <person name="Meldrim J."/>
            <person name="Meneus L."/>
            <person name="Mesirov J."/>
            <person name="Mihalev A."/>
            <person name="Mihova T."/>
            <person name="Mikkelsen T."/>
            <person name="Mlenga V."/>
            <person name="Moru K."/>
            <person name="Mozes J."/>
            <person name="Mulrain L."/>
            <person name="Munson G."/>
            <person name="Naylor J."/>
            <person name="Newes C."/>
            <person name="Nguyen C."/>
            <person name="Nguyen N."/>
            <person name="Nguyen T."/>
            <person name="Nicol R."/>
            <person name="Nielsen C."/>
            <person name="Nizzari M."/>
            <person name="Norbu C."/>
            <person name="Norbu N."/>
            <person name="O'donnell P."/>
            <person name="Okoawo O."/>
            <person name="O'leary S."/>
            <person name="Omotosho B."/>
            <person name="O'neill K."/>
            <person name="Osman S."/>
            <person name="Parker S."/>
            <person name="Perrin D."/>
            <person name="Phunkhang P."/>
            <person name="Piqani B."/>
            <person name="Purcell S."/>
            <person name="Rachupka T."/>
            <person name="Ramasamy U."/>
            <person name="Rameau R."/>
            <person name="Ray V."/>
            <person name="Raymond C."/>
            <person name="Retta R."/>
            <person name="Richardson S."/>
            <person name="Rise C."/>
            <person name="Rodriguez J."/>
            <person name="Rogers J."/>
            <person name="Rogov P."/>
            <person name="Rutman M."/>
            <person name="Schupbach R."/>
            <person name="Seaman C."/>
            <person name="Settipalli S."/>
            <person name="Sharpe T."/>
            <person name="Sheridan J."/>
            <person name="Sherpa N."/>
            <person name="Shi J."/>
            <person name="Smirnov S."/>
            <person name="Smith C."/>
            <person name="Sougnez C."/>
            <person name="Spencer B."/>
            <person name="Stalker J."/>
            <person name="Stange-thomann N."/>
            <person name="Stavropoulos S."/>
            <person name="Stetson K."/>
            <person name="Stone C."/>
            <person name="Stone S."/>
            <person name="Stubbs M."/>
            <person name="Talamas J."/>
            <person name="Tchuinga P."/>
            <person name="Tenzing P."/>
            <person name="Tesfaye S."/>
            <person name="Theodore J."/>
            <person name="Thoulutsang Y."/>
            <person name="Topham K."/>
            <person name="Towey S."/>
            <person name="Tsamla T."/>
            <person name="Tsomo N."/>
            <person name="Vallee D."/>
            <person name="Vassiliev H."/>
            <person name="Venkataraman V."/>
            <person name="Vinson J."/>
            <person name="Vo A."/>
            <person name="Wade C."/>
            <person name="Wang S."/>
            <person name="Wangchuk T."/>
            <person name="Wangdi T."/>
            <person name="Whittaker C."/>
            <person name="Wilkinson J."/>
            <person name="Wu Y."/>
            <person name="Wyman D."/>
            <person name="Yadav S."/>
            <person name="Yang S."/>
            <person name="Yang X."/>
            <person name="Yeager S."/>
            <person name="Yee E."/>
            <person name="Young G."/>
            <person name="Zainoun J."/>
            <person name="Zembeck L."/>
            <person name="Zimmer A."/>
            <person name="Zody M."/>
            <person name="Lander E."/>
        </authorList>
    </citation>
    <scope>NUCLEOTIDE SEQUENCE [LARGE SCALE GENOMIC DNA]</scope>
</reference>
<dbReference type="InterPro" id="IPR036259">
    <property type="entry name" value="MFS_trans_sf"/>
</dbReference>
<comment type="subcellular location">
    <subcellularLocation>
        <location evidence="1 8">Cell membrane</location>
        <topology evidence="1 8">Multi-pass membrane protein</topology>
    </subcellularLocation>
</comment>
<dbReference type="Gene3D" id="1.20.1250.20">
    <property type="entry name" value="MFS general substrate transporter like domains"/>
    <property type="match status" value="1"/>
</dbReference>
<evidence type="ECO:0000256" key="1">
    <source>
        <dbReference type="ARBA" id="ARBA00004651"/>
    </source>
</evidence>
<feature type="transmembrane region" description="Helical" evidence="8">
    <location>
        <begin position="527"/>
        <end position="550"/>
    </location>
</feature>
<dbReference type="PANTHER" id="PTHR11388">
    <property type="entry name" value="ORGANIC ANION TRANSPORTER"/>
    <property type="match status" value="1"/>
</dbReference>
<keyword evidence="5 8" id="KW-1133">Transmembrane helix</keyword>
<dbReference type="Proteomes" id="UP000007875">
    <property type="component" value="Unassembled WGS sequence"/>
</dbReference>
<keyword evidence="6 8" id="KW-0472">Membrane</keyword>
<feature type="domain" description="Major facilitator superfamily (MFS) profile" evidence="9">
    <location>
        <begin position="1"/>
        <end position="605"/>
    </location>
</feature>
<feature type="transmembrane region" description="Helical" evidence="8">
    <location>
        <begin position="579"/>
        <end position="600"/>
    </location>
</feature>
<sequence>RFKIPNTMASFIPSSYQVGNMVVIIPLSYFGSKWNRPRAIGIGVMIMVIGLGFCILPHFILPSPSTVNANATNLCLLRHWETPKTGHVAVHRATDLTTPRNLPCNKHGTVHNPALLLILGHLLIGGGAATLWPLGVAYIDDHVVIQKIPVYIGIFVATTLMGPVFGFLLGSLSSAIYVTTKADQLRPNNPAWIGAWWLGYIVAALLLIVLLFPFYFYPRYLPVSPQKEAELAEIAALEERRHMSRTQSQLDAMAEQELENVGSQSEASSAVGYITCAIRRTLSTPLVVTAITSYVAMANLLAGVSTFGSTYVQRMFNLLRSTSDMLIGGVCVPLGILGTFLGGYIMKKYNFDIRQTLLFTIIFSGVGAIFLATLFGLGCKVQQVAGITVPYSGLDNLNKTSLCNYNCACPKGEFSLVCGADSMTYISPCYAGCTSMNQTSGFKKKIVSSFGFGIEYASSCTYQNCSCIKGKSQTAVTGSCSTSQCNGLLALFMILVGIGILSLCLCQAPVYVVLLRVLETGDKSLGIGLMAFSSRLLGYIPGPIWFGLILDRSCIYKGPLCQGKALCYLYNTFGLRMSYIGLSLACSVVYMLVFVVTFVWMESHTEKYEKDPIVIEPVAGQTHFPAQ</sequence>